<evidence type="ECO:0000313" key="2">
    <source>
        <dbReference type="EMBL" id="JAH74621.1"/>
    </source>
</evidence>
<keyword evidence="1" id="KW-1133">Transmembrane helix</keyword>
<sequence>MLQLSTFRCVEPKVLFFNALMTTMLFEWFAYCVYSNF</sequence>
<proteinExistence type="predicted"/>
<keyword evidence="1" id="KW-0472">Membrane</keyword>
<feature type="transmembrane region" description="Helical" evidence="1">
    <location>
        <begin position="15"/>
        <end position="34"/>
    </location>
</feature>
<dbReference type="AlphaFoldDB" id="A0A0E9V9C5"/>
<keyword evidence="1" id="KW-0812">Transmembrane</keyword>
<reference evidence="2" key="2">
    <citation type="journal article" date="2015" name="Fish Shellfish Immunol.">
        <title>Early steps in the European eel (Anguilla anguilla)-Vibrio vulnificus interaction in the gills: Role of the RtxA13 toxin.</title>
        <authorList>
            <person name="Callol A."/>
            <person name="Pajuelo D."/>
            <person name="Ebbesson L."/>
            <person name="Teles M."/>
            <person name="MacKenzie S."/>
            <person name="Amaro C."/>
        </authorList>
    </citation>
    <scope>NUCLEOTIDE SEQUENCE</scope>
</reference>
<accession>A0A0E9V9C5</accession>
<dbReference type="EMBL" id="GBXM01033956">
    <property type="protein sequence ID" value="JAH74621.1"/>
    <property type="molecule type" value="Transcribed_RNA"/>
</dbReference>
<evidence type="ECO:0000256" key="1">
    <source>
        <dbReference type="SAM" id="Phobius"/>
    </source>
</evidence>
<organism evidence="2">
    <name type="scientific">Anguilla anguilla</name>
    <name type="common">European freshwater eel</name>
    <name type="synonym">Muraena anguilla</name>
    <dbReference type="NCBI Taxonomy" id="7936"/>
    <lineage>
        <taxon>Eukaryota</taxon>
        <taxon>Metazoa</taxon>
        <taxon>Chordata</taxon>
        <taxon>Craniata</taxon>
        <taxon>Vertebrata</taxon>
        <taxon>Euteleostomi</taxon>
        <taxon>Actinopterygii</taxon>
        <taxon>Neopterygii</taxon>
        <taxon>Teleostei</taxon>
        <taxon>Anguilliformes</taxon>
        <taxon>Anguillidae</taxon>
        <taxon>Anguilla</taxon>
    </lineage>
</organism>
<name>A0A0E9V9C5_ANGAN</name>
<reference evidence="2" key="1">
    <citation type="submission" date="2014-11" db="EMBL/GenBank/DDBJ databases">
        <authorList>
            <person name="Amaro Gonzalez C."/>
        </authorList>
    </citation>
    <scope>NUCLEOTIDE SEQUENCE</scope>
</reference>
<protein>
    <submittedName>
        <fullName evidence="2">Uncharacterized protein</fullName>
    </submittedName>
</protein>